<keyword evidence="2" id="KW-1185">Reference proteome</keyword>
<proteinExistence type="predicted"/>
<evidence type="ECO:0000313" key="1">
    <source>
        <dbReference type="EMBL" id="CAD2212934.1"/>
    </source>
</evidence>
<dbReference type="AlphaFoldDB" id="A0A7G2C0T6"/>
<organism evidence="1 2">
    <name type="scientific">Angomonas deanei</name>
    <dbReference type="NCBI Taxonomy" id="59799"/>
    <lineage>
        <taxon>Eukaryota</taxon>
        <taxon>Discoba</taxon>
        <taxon>Euglenozoa</taxon>
        <taxon>Kinetoplastea</taxon>
        <taxon>Metakinetoplastina</taxon>
        <taxon>Trypanosomatida</taxon>
        <taxon>Trypanosomatidae</taxon>
        <taxon>Strigomonadinae</taxon>
        <taxon>Angomonas</taxon>
    </lineage>
</organism>
<name>A0A7G2C0T6_9TRYP</name>
<sequence length="264" mass="30755">MGGTFIIATAYHNHHDSVSALRSSEEVRYLTKILGVQTYPLQNSEIEENENNQNNENNIPESCWEVSVPQNDRVYLLQGELRDDVRTQLYERSRRLFLLGWFEEDHHNFLQRDASSSSVSLLTDLYIERYLPPSAPLCDIGRTNHFQKLTDLKKEVTVGTKVRLWMTDVYALGTVVQVLEPKEEIKKEESNDEKNNNNHHSNHVTVCIEWLRDDWKEEVLSLHGSDQTLDRENDNRWQPLWYEQTSAGTEGDYVVDYTGVQGKR</sequence>
<protein>
    <submittedName>
        <fullName evidence="1">Uncharacterized protein</fullName>
    </submittedName>
</protein>
<dbReference type="EMBL" id="LR877145">
    <property type="protein sequence ID" value="CAD2212934.1"/>
    <property type="molecule type" value="Genomic_DNA"/>
</dbReference>
<accession>A0A7G2C0T6</accession>
<dbReference type="VEuPathDB" id="TriTrypDB:ADEAN_000037000"/>
<dbReference type="Proteomes" id="UP000515908">
    <property type="component" value="Chromosome 01"/>
</dbReference>
<reference evidence="1 2" key="1">
    <citation type="submission" date="2020-08" db="EMBL/GenBank/DDBJ databases">
        <authorList>
            <person name="Newling K."/>
            <person name="Davey J."/>
            <person name="Forrester S."/>
        </authorList>
    </citation>
    <scope>NUCLEOTIDE SEQUENCE [LARGE SCALE GENOMIC DNA]</scope>
    <source>
        <strain evidence="2">Crithidia deanei Carvalho (ATCC PRA-265)</strain>
    </source>
</reference>
<evidence type="ECO:0000313" key="2">
    <source>
        <dbReference type="Proteomes" id="UP000515908"/>
    </source>
</evidence>
<gene>
    <name evidence="1" type="ORF">ADEAN_000037000</name>
</gene>